<organism evidence="1 2">
    <name type="scientific">Sphingomonas turrisvirgatae</name>
    <dbReference type="NCBI Taxonomy" id="1888892"/>
    <lineage>
        <taxon>Bacteria</taxon>
        <taxon>Pseudomonadati</taxon>
        <taxon>Pseudomonadota</taxon>
        <taxon>Alphaproteobacteria</taxon>
        <taxon>Sphingomonadales</taxon>
        <taxon>Sphingomonadaceae</taxon>
        <taxon>Sphingomonas</taxon>
    </lineage>
</organism>
<evidence type="ECO:0000313" key="1">
    <source>
        <dbReference type="EMBL" id="ODP39276.1"/>
    </source>
</evidence>
<keyword evidence="2" id="KW-1185">Reference proteome</keyword>
<dbReference type="AlphaFoldDB" id="A0A1E3LZN8"/>
<sequence>MTQCNIVPRVQPLTEQQFRAKWLRALSRLCDNHGDGQVALWLGITERHLRNVKAGTSLPSADRIWNLLAFDDSAHDELDGEYGLKNVGANAVCTSDPLTIDLIALAHETAQAEAPDSPGGTATTDHELLLKDEGRLRKCYRTLGTWLARIDEIRRPTLRAVGQ</sequence>
<name>A0A1E3LZN8_9SPHN</name>
<gene>
    <name evidence="1" type="ORF">BFL28_10710</name>
</gene>
<proteinExistence type="predicted"/>
<dbReference type="Proteomes" id="UP000094487">
    <property type="component" value="Unassembled WGS sequence"/>
</dbReference>
<accession>A0A1E3LZN8</accession>
<protein>
    <submittedName>
        <fullName evidence="1">Uncharacterized protein</fullName>
    </submittedName>
</protein>
<comment type="caution">
    <text evidence="1">The sequence shown here is derived from an EMBL/GenBank/DDBJ whole genome shotgun (WGS) entry which is preliminary data.</text>
</comment>
<dbReference type="OrthoDB" id="7557526at2"/>
<reference evidence="1 2" key="1">
    <citation type="submission" date="2016-08" db="EMBL/GenBank/DDBJ databases">
        <title>Draft genome of the agarase producing Sphingomonas sp. MCT13.</title>
        <authorList>
            <person name="D'Andrea M.M."/>
            <person name="Rossolini G.M."/>
            <person name="Thaller M.C."/>
        </authorList>
    </citation>
    <scope>NUCLEOTIDE SEQUENCE [LARGE SCALE GENOMIC DNA]</scope>
    <source>
        <strain evidence="1 2">MCT13</strain>
    </source>
</reference>
<dbReference type="STRING" id="1888892.BFL28_10710"/>
<dbReference type="EMBL" id="MDDS01000006">
    <property type="protein sequence ID" value="ODP39276.1"/>
    <property type="molecule type" value="Genomic_DNA"/>
</dbReference>
<evidence type="ECO:0000313" key="2">
    <source>
        <dbReference type="Proteomes" id="UP000094487"/>
    </source>
</evidence>